<gene>
    <name evidence="6" type="ORF">AB5I84_11730</name>
</gene>
<dbReference type="PANTHER" id="PTHR43806">
    <property type="entry name" value="PEPTIDASE S8"/>
    <property type="match status" value="1"/>
</dbReference>
<evidence type="ECO:0000313" key="7">
    <source>
        <dbReference type="Proteomes" id="UP001562065"/>
    </source>
</evidence>
<proteinExistence type="inferred from homology"/>
<keyword evidence="3 5" id="KW-0378">Hydrolase</keyword>
<evidence type="ECO:0000256" key="1">
    <source>
        <dbReference type="ARBA" id="ARBA00011073"/>
    </source>
</evidence>
<dbReference type="InterPro" id="IPR050131">
    <property type="entry name" value="Peptidase_S8_subtilisin-like"/>
</dbReference>
<sequence>MTLCLGLIDTGAHAEQLPALASYRQVQLTDEGVAVMSGAADLRGHGSQMIARLHQIAPQLPCHVVQVFDHHGATSPLQVATAIDLLVADGVRVINLSLGLRQDRPLLRQACADAVAAGVVLCAAMPMQGGPVYPAAYPDVISVTGDARCALTEWTWFRGQPADFGAAPARAGASLACATFSALLAAQWAAHPHWSPAQLRAHFEQQAQRSGPQQRERLA</sequence>
<evidence type="ECO:0000256" key="5">
    <source>
        <dbReference type="PROSITE-ProRule" id="PRU01240"/>
    </source>
</evidence>
<dbReference type="Gene3D" id="3.40.50.200">
    <property type="entry name" value="Peptidase S8/S53 domain"/>
    <property type="match status" value="1"/>
</dbReference>
<keyword evidence="7" id="KW-1185">Reference proteome</keyword>
<dbReference type="RefSeq" id="WP_369456094.1">
    <property type="nucleotide sequence ID" value="NZ_JBGCUO010000002.1"/>
</dbReference>
<feature type="active site" description="Charge relay system" evidence="5">
    <location>
        <position position="9"/>
    </location>
</feature>
<evidence type="ECO:0000256" key="4">
    <source>
        <dbReference type="ARBA" id="ARBA00022825"/>
    </source>
</evidence>
<name>A0ABV4AM36_9GAMM</name>
<evidence type="ECO:0000313" key="6">
    <source>
        <dbReference type="EMBL" id="MEY1662821.1"/>
    </source>
</evidence>
<comment type="caution">
    <text evidence="6">The sequence shown here is derived from an EMBL/GenBank/DDBJ whole genome shotgun (WGS) entry which is preliminary data.</text>
</comment>
<evidence type="ECO:0000256" key="2">
    <source>
        <dbReference type="ARBA" id="ARBA00022670"/>
    </source>
</evidence>
<dbReference type="InterPro" id="IPR036852">
    <property type="entry name" value="Peptidase_S8/S53_dom_sf"/>
</dbReference>
<dbReference type="PANTHER" id="PTHR43806:SF11">
    <property type="entry name" value="CEREVISIN-RELATED"/>
    <property type="match status" value="1"/>
</dbReference>
<keyword evidence="2 5" id="KW-0645">Protease</keyword>
<organism evidence="6 7">
    <name type="scientific">Isoalcanivorax beigongshangi</name>
    <dbReference type="NCBI Taxonomy" id="3238810"/>
    <lineage>
        <taxon>Bacteria</taxon>
        <taxon>Pseudomonadati</taxon>
        <taxon>Pseudomonadota</taxon>
        <taxon>Gammaproteobacteria</taxon>
        <taxon>Oceanospirillales</taxon>
        <taxon>Alcanivoracaceae</taxon>
        <taxon>Isoalcanivorax</taxon>
    </lineage>
</organism>
<accession>A0ABV4AM36</accession>
<keyword evidence="4 5" id="KW-0720">Serine protease</keyword>
<dbReference type="Proteomes" id="UP001562065">
    <property type="component" value="Unassembled WGS sequence"/>
</dbReference>
<evidence type="ECO:0000256" key="3">
    <source>
        <dbReference type="ARBA" id="ARBA00022801"/>
    </source>
</evidence>
<protein>
    <submittedName>
        <fullName evidence="6">S8 family serine peptidase</fullName>
    </submittedName>
</protein>
<feature type="active site" description="Charge relay system" evidence="5">
    <location>
        <position position="45"/>
    </location>
</feature>
<dbReference type="EMBL" id="JBGCUO010000002">
    <property type="protein sequence ID" value="MEY1662821.1"/>
    <property type="molecule type" value="Genomic_DNA"/>
</dbReference>
<reference evidence="6 7" key="1">
    <citation type="submission" date="2024-07" db="EMBL/GenBank/DDBJ databases">
        <authorList>
            <person name="Ren Q."/>
        </authorList>
    </citation>
    <scope>NUCLEOTIDE SEQUENCE [LARGE SCALE GENOMIC DNA]</scope>
    <source>
        <strain evidence="6 7">REN37</strain>
    </source>
</reference>
<dbReference type="PROSITE" id="PS51892">
    <property type="entry name" value="SUBTILASE"/>
    <property type="match status" value="1"/>
</dbReference>
<comment type="similarity">
    <text evidence="1 5">Belongs to the peptidase S8 family.</text>
</comment>
<dbReference type="SUPFAM" id="SSF52743">
    <property type="entry name" value="Subtilisin-like"/>
    <property type="match status" value="1"/>
</dbReference>
<feature type="active site" description="Charge relay system" evidence="5">
    <location>
        <position position="174"/>
    </location>
</feature>